<dbReference type="GO" id="GO:0015074">
    <property type="term" value="P:DNA integration"/>
    <property type="evidence" value="ECO:0007669"/>
    <property type="project" value="InterPro"/>
</dbReference>
<dbReference type="GO" id="GO:0003676">
    <property type="term" value="F:nucleic acid binding"/>
    <property type="evidence" value="ECO:0007669"/>
    <property type="project" value="InterPro"/>
</dbReference>
<dbReference type="InterPro" id="IPR001584">
    <property type="entry name" value="Integrase_cat-core"/>
</dbReference>
<evidence type="ECO:0000259" key="1">
    <source>
        <dbReference type="Pfam" id="PF13683"/>
    </source>
</evidence>
<dbReference type="InterPro" id="IPR012337">
    <property type="entry name" value="RNaseH-like_sf"/>
</dbReference>
<organism evidence="2 3">
    <name type="scientific">Actinomyces urogenitalis</name>
    <dbReference type="NCBI Taxonomy" id="103621"/>
    <lineage>
        <taxon>Bacteria</taxon>
        <taxon>Bacillati</taxon>
        <taxon>Actinomycetota</taxon>
        <taxon>Actinomycetes</taxon>
        <taxon>Actinomycetales</taxon>
        <taxon>Actinomycetaceae</taxon>
        <taxon>Actinomyces</taxon>
    </lineage>
</organism>
<evidence type="ECO:0000313" key="2">
    <source>
        <dbReference type="EMBL" id="PKY99135.1"/>
    </source>
</evidence>
<dbReference type="InterPro" id="IPR050900">
    <property type="entry name" value="Transposase_IS3/IS150/IS904"/>
</dbReference>
<evidence type="ECO:0000313" key="3">
    <source>
        <dbReference type="Proteomes" id="UP000234778"/>
    </source>
</evidence>
<sequence>MSMGRTGVCWDNAMAESFWATLKVGYFCRRSFATRSQVYQGVGEWIERFYNRQRIHTALGGYSPVEYELKQQSTWAEAA</sequence>
<dbReference type="SUPFAM" id="SSF53098">
    <property type="entry name" value="Ribonuclease H-like"/>
    <property type="match status" value="1"/>
</dbReference>
<dbReference type="Gene3D" id="3.30.420.10">
    <property type="entry name" value="Ribonuclease H-like superfamily/Ribonuclease H"/>
    <property type="match status" value="1"/>
</dbReference>
<dbReference type="Proteomes" id="UP000234778">
    <property type="component" value="Unassembled WGS sequence"/>
</dbReference>
<dbReference type="InterPro" id="IPR036397">
    <property type="entry name" value="RNaseH_sf"/>
</dbReference>
<proteinExistence type="predicted"/>
<comment type="caution">
    <text evidence="2">The sequence shown here is derived from an EMBL/GenBank/DDBJ whole genome shotgun (WGS) entry which is preliminary data.</text>
</comment>
<dbReference type="AlphaFoldDB" id="A0A2I1KU30"/>
<feature type="domain" description="Integrase catalytic" evidence="1">
    <location>
        <begin position="2"/>
        <end position="64"/>
    </location>
</feature>
<dbReference type="PANTHER" id="PTHR46889">
    <property type="entry name" value="TRANSPOSASE INSF FOR INSERTION SEQUENCE IS3B-RELATED"/>
    <property type="match status" value="1"/>
</dbReference>
<gene>
    <name evidence="2" type="ORF">CYJ26_03085</name>
</gene>
<reference evidence="2 3" key="1">
    <citation type="submission" date="2017-12" db="EMBL/GenBank/DDBJ databases">
        <title>Phylogenetic diversity of female urinary microbiome.</title>
        <authorList>
            <person name="Thomas-White K."/>
            <person name="Wolfe A.J."/>
        </authorList>
    </citation>
    <scope>NUCLEOTIDE SEQUENCE [LARGE SCALE GENOMIC DNA]</scope>
    <source>
        <strain evidence="2 3">UMB0319</strain>
    </source>
</reference>
<accession>A0A2I1KU30</accession>
<name>A0A2I1KU30_9ACTO</name>
<dbReference type="PANTHER" id="PTHR46889:SF4">
    <property type="entry name" value="TRANSPOSASE INSO FOR INSERTION SEQUENCE ELEMENT IS911B-RELATED"/>
    <property type="match status" value="1"/>
</dbReference>
<dbReference type="EMBL" id="PKHA01000002">
    <property type="protein sequence ID" value="PKY99135.1"/>
    <property type="molecule type" value="Genomic_DNA"/>
</dbReference>
<protein>
    <recommendedName>
        <fullName evidence="1">Integrase catalytic domain-containing protein</fullName>
    </recommendedName>
</protein>
<dbReference type="Pfam" id="PF13683">
    <property type="entry name" value="rve_3"/>
    <property type="match status" value="1"/>
</dbReference>